<proteinExistence type="predicted"/>
<sequence length="151" mass="17381">MRLEKQETRMEIYKKIKENSIPLARWFESFVAGFELSSEFLLWWRNSSLHLVHKRCFLVYALFCFQHQFLHLFATVRRLLTGMSYMVVLINCCHKLFQKPGLGEVEVLVVPVAAYNKLLVWVFRCFPSSPSSSGIFKSSAGLSSACLASCC</sequence>
<dbReference type="OrthoDB" id="10532307at2759"/>
<dbReference type="AlphaFoldDB" id="A0A9J5ZT24"/>
<protein>
    <submittedName>
        <fullName evidence="1">Uncharacterized protein</fullName>
    </submittedName>
</protein>
<reference evidence="1 2" key="1">
    <citation type="submission" date="2020-09" db="EMBL/GenBank/DDBJ databases">
        <title>De no assembly of potato wild relative species, Solanum commersonii.</title>
        <authorList>
            <person name="Cho K."/>
        </authorList>
    </citation>
    <scope>NUCLEOTIDE SEQUENCE [LARGE SCALE GENOMIC DNA]</scope>
    <source>
        <strain evidence="1">LZ3.2</strain>
        <tissue evidence="1">Leaf</tissue>
    </source>
</reference>
<name>A0A9J5ZT24_SOLCO</name>
<evidence type="ECO:0000313" key="1">
    <source>
        <dbReference type="EMBL" id="KAG5615345.1"/>
    </source>
</evidence>
<comment type="caution">
    <text evidence="1">The sequence shown here is derived from an EMBL/GenBank/DDBJ whole genome shotgun (WGS) entry which is preliminary data.</text>
</comment>
<organism evidence="1 2">
    <name type="scientific">Solanum commersonii</name>
    <name type="common">Commerson's wild potato</name>
    <name type="synonym">Commerson's nightshade</name>
    <dbReference type="NCBI Taxonomy" id="4109"/>
    <lineage>
        <taxon>Eukaryota</taxon>
        <taxon>Viridiplantae</taxon>
        <taxon>Streptophyta</taxon>
        <taxon>Embryophyta</taxon>
        <taxon>Tracheophyta</taxon>
        <taxon>Spermatophyta</taxon>
        <taxon>Magnoliopsida</taxon>
        <taxon>eudicotyledons</taxon>
        <taxon>Gunneridae</taxon>
        <taxon>Pentapetalae</taxon>
        <taxon>asterids</taxon>
        <taxon>lamiids</taxon>
        <taxon>Solanales</taxon>
        <taxon>Solanaceae</taxon>
        <taxon>Solanoideae</taxon>
        <taxon>Solaneae</taxon>
        <taxon>Solanum</taxon>
    </lineage>
</organism>
<dbReference type="Proteomes" id="UP000824120">
    <property type="component" value="Chromosome 3"/>
</dbReference>
<dbReference type="EMBL" id="JACXVP010000003">
    <property type="protein sequence ID" value="KAG5615345.1"/>
    <property type="molecule type" value="Genomic_DNA"/>
</dbReference>
<accession>A0A9J5ZT24</accession>
<gene>
    <name evidence="1" type="ORF">H5410_015169</name>
</gene>
<keyword evidence="2" id="KW-1185">Reference proteome</keyword>
<evidence type="ECO:0000313" key="2">
    <source>
        <dbReference type="Proteomes" id="UP000824120"/>
    </source>
</evidence>